<evidence type="ECO:0000313" key="3">
    <source>
        <dbReference type="Ensembl" id="ENSVKKP00000017072.1"/>
    </source>
</evidence>
<dbReference type="PANTHER" id="PTHR19944:SF101">
    <property type="entry name" value="HLA CLASS II HISTOCOMPATIBILITY ANTIGEN, DQ BETA 1 CHAIN"/>
    <property type="match status" value="1"/>
</dbReference>
<dbReference type="InterPro" id="IPR036179">
    <property type="entry name" value="Ig-like_dom_sf"/>
</dbReference>
<dbReference type="InterPro" id="IPR050160">
    <property type="entry name" value="MHC/Immunoglobulin"/>
</dbReference>
<dbReference type="Proteomes" id="UP000694545">
    <property type="component" value="Unplaced"/>
</dbReference>
<protein>
    <recommendedName>
        <fullName evidence="2">Ig-like domain-containing protein</fullName>
    </recommendedName>
</protein>
<evidence type="ECO:0000259" key="2">
    <source>
        <dbReference type="PROSITE" id="PS50835"/>
    </source>
</evidence>
<dbReference type="PANTHER" id="PTHR19944">
    <property type="entry name" value="MHC CLASS II-RELATED"/>
    <property type="match status" value="1"/>
</dbReference>
<dbReference type="SMART" id="SM00407">
    <property type="entry name" value="IGc1"/>
    <property type="match status" value="1"/>
</dbReference>
<feature type="domain" description="Ig-like" evidence="2">
    <location>
        <begin position="17"/>
        <end position="106"/>
    </location>
</feature>
<organism evidence="3 4">
    <name type="scientific">Varanus komodoensis</name>
    <name type="common">Komodo dragon</name>
    <dbReference type="NCBI Taxonomy" id="61221"/>
    <lineage>
        <taxon>Eukaryota</taxon>
        <taxon>Metazoa</taxon>
        <taxon>Chordata</taxon>
        <taxon>Craniata</taxon>
        <taxon>Vertebrata</taxon>
        <taxon>Euteleostomi</taxon>
        <taxon>Lepidosauria</taxon>
        <taxon>Squamata</taxon>
        <taxon>Bifurcata</taxon>
        <taxon>Unidentata</taxon>
        <taxon>Episquamata</taxon>
        <taxon>Toxicofera</taxon>
        <taxon>Anguimorpha</taxon>
        <taxon>Paleoanguimorpha</taxon>
        <taxon>Varanoidea</taxon>
        <taxon>Varanidae</taxon>
        <taxon>Varanus</taxon>
    </lineage>
</organism>
<reference evidence="3" key="1">
    <citation type="submission" date="2025-08" db="UniProtKB">
        <authorList>
            <consortium name="Ensembl"/>
        </authorList>
    </citation>
    <scope>IDENTIFICATION</scope>
</reference>
<proteinExistence type="inferred from homology"/>
<dbReference type="InterPro" id="IPR003597">
    <property type="entry name" value="Ig_C1-set"/>
</dbReference>
<dbReference type="Ensembl" id="ENSVKKT00000017497.1">
    <property type="protein sequence ID" value="ENSVKKP00000017072.1"/>
    <property type="gene ID" value="ENSVKKG00000011662.1"/>
</dbReference>
<dbReference type="Pfam" id="PF07654">
    <property type="entry name" value="C1-set"/>
    <property type="match status" value="1"/>
</dbReference>
<dbReference type="SUPFAM" id="SSF48726">
    <property type="entry name" value="Immunoglobulin"/>
    <property type="match status" value="1"/>
</dbReference>
<name>A0A8D2L5J3_VARKO</name>
<reference evidence="3" key="2">
    <citation type="submission" date="2025-09" db="UniProtKB">
        <authorList>
            <consortium name="Ensembl"/>
        </authorList>
    </citation>
    <scope>IDENTIFICATION</scope>
</reference>
<comment type="similarity">
    <text evidence="1">Belongs to the MHC class II family.</text>
</comment>
<dbReference type="Gene3D" id="2.60.40.10">
    <property type="entry name" value="Immunoglobulins"/>
    <property type="match status" value="1"/>
</dbReference>
<keyword evidence="4" id="KW-1185">Reference proteome</keyword>
<accession>A0A8D2L5J3</accession>
<dbReference type="InterPro" id="IPR007110">
    <property type="entry name" value="Ig-like_dom"/>
</dbReference>
<dbReference type="AlphaFoldDB" id="A0A8D2L5J3"/>
<dbReference type="OMA" id="ETSLHQF"/>
<evidence type="ECO:0000256" key="1">
    <source>
        <dbReference type="ARBA" id="ARBA00007394"/>
    </source>
</evidence>
<dbReference type="PROSITE" id="PS50835">
    <property type="entry name" value="IG_LIKE"/>
    <property type="match status" value="1"/>
</dbReference>
<evidence type="ECO:0000313" key="4">
    <source>
        <dbReference type="Proteomes" id="UP000694545"/>
    </source>
</evidence>
<sequence>CLPLPGLHPSLCPGVQPAVTISPTKDDPLSPRTLLLCTMATSFYPREIKVQWLKNGQEVTEGVFYGEELQNGDWTYESQVMLENTTQHGDVYTSQVEHASLEVPLTHRQKYLI</sequence>
<dbReference type="InterPro" id="IPR013783">
    <property type="entry name" value="Ig-like_fold"/>
</dbReference>